<dbReference type="EMBL" id="OCMT01000001">
    <property type="protein sequence ID" value="SOD12318.1"/>
    <property type="molecule type" value="Genomic_DNA"/>
</dbReference>
<dbReference type="PROSITE" id="PS51257">
    <property type="entry name" value="PROKAR_LIPOPROTEIN"/>
    <property type="match status" value="1"/>
</dbReference>
<protein>
    <recommendedName>
        <fullName evidence="1">DUF5689 domain-containing protein</fullName>
    </recommendedName>
</protein>
<proteinExistence type="predicted"/>
<dbReference type="OrthoDB" id="1111074at2"/>
<dbReference type="RefSeq" id="WP_097128512.1">
    <property type="nucleotide sequence ID" value="NZ_OCMT01000001.1"/>
</dbReference>
<sequence length="426" mass="45271">MKYINITLLTIIISAIIFSSCKKNINQSEGVVNSFAALHVLKSAYKGSEITLSAKDLAGANLVGGVVISNLSGKNFPEAGLIIQNSDRGLTRGILIGVTGGTIPFATGDSVVVDVSGAVLGKVSSSLQLKNISLDKIRKVSSGNSVLVKSVSLGEMVTNFATYENTLVSIVADTKPLPEAGETYSGNKTLDDGSGSTISLFTQNNAAFQGNSLPASATYKVIPIYGNATGGYGDVKQVRIRTIADVSNASGPIYPNWPESFESPNYLVKGSYNMNTPAIPNNNVDLKTGNWKLEQAILGFTDGRDRFNAPGLQCIRMQQNLTVPAYVQMNFDLPNGASKVTYWQGAYYTDAISTLRLEYSVDGGVTWVAAAPDVRAQSGGSRQETVLLDIKGKVRFRITKLGLGATSVPNVLNGRLCIEDIAVYSN</sequence>
<evidence type="ECO:0000259" key="1">
    <source>
        <dbReference type="Pfam" id="PF18942"/>
    </source>
</evidence>
<keyword evidence="3" id="KW-1185">Reference proteome</keyword>
<accession>A0A285ZRP3</accession>
<evidence type="ECO:0000313" key="2">
    <source>
        <dbReference type="EMBL" id="SOD12318.1"/>
    </source>
</evidence>
<dbReference type="InterPro" id="IPR043744">
    <property type="entry name" value="DUF5689"/>
</dbReference>
<feature type="domain" description="DUF5689" evidence="1">
    <location>
        <begin position="41"/>
        <end position="246"/>
    </location>
</feature>
<reference evidence="3" key="1">
    <citation type="submission" date="2017-09" db="EMBL/GenBank/DDBJ databases">
        <authorList>
            <person name="Varghese N."/>
            <person name="Submissions S."/>
        </authorList>
    </citation>
    <scope>NUCLEOTIDE SEQUENCE [LARGE SCALE GENOMIC DNA]</scope>
    <source>
        <strain evidence="3">CGMCC 1.12803</strain>
    </source>
</reference>
<dbReference type="AlphaFoldDB" id="A0A285ZRP3"/>
<dbReference type="Pfam" id="PF18942">
    <property type="entry name" value="DUF5689"/>
    <property type="match status" value="1"/>
</dbReference>
<evidence type="ECO:0000313" key="3">
    <source>
        <dbReference type="Proteomes" id="UP000219281"/>
    </source>
</evidence>
<gene>
    <name evidence="2" type="ORF">SAMN06297358_0605</name>
</gene>
<organism evidence="2 3">
    <name type="scientific">Pedobacter xixiisoli</name>
    <dbReference type="NCBI Taxonomy" id="1476464"/>
    <lineage>
        <taxon>Bacteria</taxon>
        <taxon>Pseudomonadati</taxon>
        <taxon>Bacteroidota</taxon>
        <taxon>Sphingobacteriia</taxon>
        <taxon>Sphingobacteriales</taxon>
        <taxon>Sphingobacteriaceae</taxon>
        <taxon>Pedobacter</taxon>
    </lineage>
</organism>
<dbReference type="Proteomes" id="UP000219281">
    <property type="component" value="Unassembled WGS sequence"/>
</dbReference>
<name>A0A285ZRP3_9SPHI</name>